<reference evidence="1 2" key="1">
    <citation type="submission" date="2017-05" db="EMBL/GenBank/DDBJ databases">
        <title>Biotechnological potential of actinobacteria isolated from South African environments.</title>
        <authorList>
            <person name="Le Roes-Hill M."/>
            <person name="Prins A."/>
            <person name="Durrell K.A."/>
        </authorList>
    </citation>
    <scope>NUCLEOTIDE SEQUENCE [LARGE SCALE GENOMIC DNA]</scope>
    <source>
        <strain evidence="1">M26</strain>
    </source>
</reference>
<dbReference type="PIRSF" id="PIRSF017393">
    <property type="entry name" value="MTase_SAV2177"/>
    <property type="match status" value="1"/>
</dbReference>
<dbReference type="Proteomes" id="UP000194761">
    <property type="component" value="Unassembled WGS sequence"/>
</dbReference>
<dbReference type="AlphaFoldDB" id="A0A243REE6"/>
<dbReference type="Gene3D" id="3.40.50.150">
    <property type="entry name" value="Vaccinia Virus protein VP39"/>
    <property type="match status" value="1"/>
</dbReference>
<gene>
    <name evidence="1" type="ORF">CA984_30170</name>
</gene>
<organism evidence="1 2">
    <name type="scientific">Streptosporangium minutum</name>
    <dbReference type="NCBI Taxonomy" id="569862"/>
    <lineage>
        <taxon>Bacteria</taxon>
        <taxon>Bacillati</taxon>
        <taxon>Actinomycetota</taxon>
        <taxon>Actinomycetes</taxon>
        <taxon>Streptosporangiales</taxon>
        <taxon>Streptosporangiaceae</taxon>
        <taxon>Streptosporangium</taxon>
    </lineage>
</organism>
<evidence type="ECO:0000313" key="1">
    <source>
        <dbReference type="EMBL" id="OUC92397.1"/>
    </source>
</evidence>
<dbReference type="InterPro" id="IPR006764">
    <property type="entry name" value="SAM_dep_MeTrfase_SAV2177_type"/>
</dbReference>
<dbReference type="GO" id="GO:0032259">
    <property type="term" value="P:methylation"/>
    <property type="evidence" value="ECO:0007669"/>
    <property type="project" value="UniProtKB-KW"/>
</dbReference>
<dbReference type="Pfam" id="PF04672">
    <property type="entry name" value="Methyltransf_19"/>
    <property type="match status" value="1"/>
</dbReference>
<dbReference type="SUPFAM" id="SSF53335">
    <property type="entry name" value="S-adenosyl-L-methionine-dependent methyltransferases"/>
    <property type="match status" value="1"/>
</dbReference>
<dbReference type="GO" id="GO:0008168">
    <property type="term" value="F:methyltransferase activity"/>
    <property type="evidence" value="ECO:0007669"/>
    <property type="project" value="UniProtKB-KW"/>
</dbReference>
<name>A0A243REE6_9ACTN</name>
<sequence>MTGLDRVPPGVDPNVPSSARVYDYLLGGKDNLAIDRAIAERLLAVAPDTRLVARANRDFLVRTVRFMAERGVRQFIDLGTGIPTSPSVHEVAHEIDPSATVVYVDYDPVVHLHTEVLLTRDKNVVSVQADIRRPGAILDDPQVVGLVDFSQPVGVLMVGVLHFITDAEDPAGVIAAFRERMAAGSHLTLSHAMAESAPEAMAQLTAATANSPAQSTFRSHDQVLALLDGFELLEPGLVPVHDWRNGDGFALFPDAERPKLRIDGALARLSRYGLPEGPGRSGRRSR</sequence>
<dbReference type="RefSeq" id="WP_086576905.1">
    <property type="nucleotide sequence ID" value="NZ_NGFP01000175.1"/>
</dbReference>
<keyword evidence="1" id="KW-0489">Methyltransferase</keyword>
<dbReference type="InterPro" id="IPR029063">
    <property type="entry name" value="SAM-dependent_MTases_sf"/>
</dbReference>
<accession>A0A243REE6</accession>
<keyword evidence="1" id="KW-0808">Transferase</keyword>
<keyword evidence="2" id="KW-1185">Reference proteome</keyword>
<evidence type="ECO:0000313" key="2">
    <source>
        <dbReference type="Proteomes" id="UP000194761"/>
    </source>
</evidence>
<proteinExistence type="predicted"/>
<comment type="caution">
    <text evidence="1">The sequence shown here is derived from an EMBL/GenBank/DDBJ whole genome shotgun (WGS) entry which is preliminary data.</text>
</comment>
<protein>
    <submittedName>
        <fullName evidence="1">Methyltransferase</fullName>
    </submittedName>
</protein>
<dbReference type="EMBL" id="NGFP01000175">
    <property type="protein sequence ID" value="OUC92397.1"/>
    <property type="molecule type" value="Genomic_DNA"/>
</dbReference>